<dbReference type="WBParaSite" id="ACRNAN_scaffold5041.g25227.t1">
    <property type="protein sequence ID" value="ACRNAN_scaffold5041.g25227.t1"/>
    <property type="gene ID" value="ACRNAN_scaffold5041.g25227"/>
</dbReference>
<keyword evidence="2" id="KW-1185">Reference proteome</keyword>
<organism evidence="2 3">
    <name type="scientific">Acrobeloides nanus</name>
    <dbReference type="NCBI Taxonomy" id="290746"/>
    <lineage>
        <taxon>Eukaryota</taxon>
        <taxon>Metazoa</taxon>
        <taxon>Ecdysozoa</taxon>
        <taxon>Nematoda</taxon>
        <taxon>Chromadorea</taxon>
        <taxon>Rhabditida</taxon>
        <taxon>Tylenchina</taxon>
        <taxon>Cephalobomorpha</taxon>
        <taxon>Cephaloboidea</taxon>
        <taxon>Cephalobidae</taxon>
        <taxon>Acrobeloides</taxon>
    </lineage>
</organism>
<evidence type="ECO:0000313" key="3">
    <source>
        <dbReference type="WBParaSite" id="ACRNAN_scaffold5041.g25227.t1"/>
    </source>
</evidence>
<reference evidence="3" key="1">
    <citation type="submission" date="2022-11" db="UniProtKB">
        <authorList>
            <consortium name="WormBaseParasite"/>
        </authorList>
    </citation>
    <scope>IDENTIFICATION</scope>
</reference>
<feature type="compositionally biased region" description="Polar residues" evidence="1">
    <location>
        <begin position="1"/>
        <end position="13"/>
    </location>
</feature>
<feature type="compositionally biased region" description="Basic and acidic residues" evidence="1">
    <location>
        <begin position="31"/>
        <end position="45"/>
    </location>
</feature>
<protein>
    <submittedName>
        <fullName evidence="3">Uncharacterized protein</fullName>
    </submittedName>
</protein>
<evidence type="ECO:0000313" key="2">
    <source>
        <dbReference type="Proteomes" id="UP000887540"/>
    </source>
</evidence>
<dbReference type="Proteomes" id="UP000887540">
    <property type="component" value="Unplaced"/>
</dbReference>
<evidence type="ECO:0000256" key="1">
    <source>
        <dbReference type="SAM" id="MobiDB-lite"/>
    </source>
</evidence>
<proteinExistence type="predicted"/>
<sequence length="141" mass="16021">MDQESKNISNESDIQPVFRKIKKKPKPTRSLKTEDNHSTEEDEDVNTRIEDIRELQKVRERKHGLNALECAMGKDLAREFDDINDDPFRMKGGGMLRLSDDKKAALNAAEVRVILLASEACMSFVLAGAVAQKRRKKLPQI</sequence>
<name>A0A914E1C8_9BILA</name>
<feature type="region of interest" description="Disordered" evidence="1">
    <location>
        <begin position="1"/>
        <end position="45"/>
    </location>
</feature>
<accession>A0A914E1C8</accession>
<dbReference type="AlphaFoldDB" id="A0A914E1C8"/>
<feature type="compositionally biased region" description="Basic residues" evidence="1">
    <location>
        <begin position="19"/>
        <end position="29"/>
    </location>
</feature>